<keyword evidence="4" id="KW-0808">Transferase</keyword>
<comment type="caution">
    <text evidence="10">The sequence shown here is derived from an EMBL/GenBank/DDBJ whole genome shotgun (WGS) entry which is preliminary data.</text>
</comment>
<feature type="transmembrane region" description="Helical" evidence="8">
    <location>
        <begin position="197"/>
        <end position="213"/>
    </location>
</feature>
<feature type="transmembrane region" description="Helical" evidence="8">
    <location>
        <begin position="434"/>
        <end position="451"/>
    </location>
</feature>
<keyword evidence="2" id="KW-1003">Cell membrane</keyword>
<evidence type="ECO:0000256" key="2">
    <source>
        <dbReference type="ARBA" id="ARBA00022475"/>
    </source>
</evidence>
<dbReference type="AlphaFoldDB" id="A0A2M8P1X2"/>
<dbReference type="GO" id="GO:0005886">
    <property type="term" value="C:plasma membrane"/>
    <property type="evidence" value="ECO:0007669"/>
    <property type="project" value="UniProtKB-SubCell"/>
</dbReference>
<evidence type="ECO:0000256" key="7">
    <source>
        <dbReference type="ARBA" id="ARBA00023136"/>
    </source>
</evidence>
<dbReference type="InterPro" id="IPR050297">
    <property type="entry name" value="LipidA_mod_glycosyltrf_83"/>
</dbReference>
<feature type="transmembrane region" description="Helical" evidence="8">
    <location>
        <begin position="220"/>
        <end position="237"/>
    </location>
</feature>
<evidence type="ECO:0000256" key="3">
    <source>
        <dbReference type="ARBA" id="ARBA00022676"/>
    </source>
</evidence>
<evidence type="ECO:0000256" key="4">
    <source>
        <dbReference type="ARBA" id="ARBA00022679"/>
    </source>
</evidence>
<evidence type="ECO:0000256" key="1">
    <source>
        <dbReference type="ARBA" id="ARBA00004651"/>
    </source>
</evidence>
<dbReference type="GO" id="GO:0016763">
    <property type="term" value="F:pentosyltransferase activity"/>
    <property type="evidence" value="ECO:0007669"/>
    <property type="project" value="TreeGrafter"/>
</dbReference>
<feature type="transmembrane region" description="Helical" evidence="8">
    <location>
        <begin position="98"/>
        <end position="117"/>
    </location>
</feature>
<dbReference type="InterPro" id="IPR038731">
    <property type="entry name" value="RgtA/B/C-like"/>
</dbReference>
<dbReference type="Pfam" id="PF13231">
    <property type="entry name" value="PMT_2"/>
    <property type="match status" value="1"/>
</dbReference>
<organism evidence="10 11">
    <name type="scientific">Candidatus Thermofonsia Clade 1 bacterium</name>
    <dbReference type="NCBI Taxonomy" id="2364210"/>
    <lineage>
        <taxon>Bacteria</taxon>
        <taxon>Bacillati</taxon>
        <taxon>Chloroflexota</taxon>
        <taxon>Candidatus Thermofontia</taxon>
        <taxon>Candidatus Thermofonsia Clade 1</taxon>
    </lineage>
</organism>
<keyword evidence="5 8" id="KW-0812">Transmembrane</keyword>
<evidence type="ECO:0000256" key="8">
    <source>
        <dbReference type="SAM" id="Phobius"/>
    </source>
</evidence>
<dbReference type="PANTHER" id="PTHR33908:SF11">
    <property type="entry name" value="MEMBRANE PROTEIN"/>
    <property type="match status" value="1"/>
</dbReference>
<feature type="transmembrane region" description="Helical" evidence="8">
    <location>
        <begin position="129"/>
        <end position="145"/>
    </location>
</feature>
<keyword evidence="6 8" id="KW-1133">Transmembrane helix</keyword>
<evidence type="ECO:0000259" key="9">
    <source>
        <dbReference type="Pfam" id="PF13231"/>
    </source>
</evidence>
<comment type="subcellular location">
    <subcellularLocation>
        <location evidence="1">Cell membrane</location>
        <topology evidence="1">Multi-pass membrane protein</topology>
    </subcellularLocation>
</comment>
<evidence type="ECO:0000256" key="5">
    <source>
        <dbReference type="ARBA" id="ARBA00022692"/>
    </source>
</evidence>
<protein>
    <recommendedName>
        <fullName evidence="9">Glycosyltransferase RgtA/B/C/D-like domain-containing protein</fullName>
    </recommendedName>
</protein>
<gene>
    <name evidence="10" type="ORF">CUN51_04180</name>
</gene>
<feature type="transmembrane region" description="Helical" evidence="8">
    <location>
        <begin position="385"/>
        <end position="402"/>
    </location>
</feature>
<dbReference type="PANTHER" id="PTHR33908">
    <property type="entry name" value="MANNOSYLTRANSFERASE YKCB-RELATED"/>
    <property type="match status" value="1"/>
</dbReference>
<evidence type="ECO:0000256" key="6">
    <source>
        <dbReference type="ARBA" id="ARBA00022989"/>
    </source>
</evidence>
<dbReference type="Proteomes" id="UP000228921">
    <property type="component" value="Unassembled WGS sequence"/>
</dbReference>
<dbReference type="GO" id="GO:0009103">
    <property type="term" value="P:lipopolysaccharide biosynthetic process"/>
    <property type="evidence" value="ECO:0007669"/>
    <property type="project" value="UniProtKB-ARBA"/>
</dbReference>
<feature type="transmembrane region" description="Helical" evidence="8">
    <location>
        <begin position="409"/>
        <end position="428"/>
    </location>
</feature>
<keyword evidence="3" id="KW-0328">Glycosyltransferase</keyword>
<keyword evidence="7 8" id="KW-0472">Membrane</keyword>
<feature type="transmembrane region" description="Helical" evidence="8">
    <location>
        <begin position="20"/>
        <end position="44"/>
    </location>
</feature>
<feature type="domain" description="Glycosyltransferase RgtA/B/C/D-like" evidence="9">
    <location>
        <begin position="81"/>
        <end position="237"/>
    </location>
</feature>
<name>A0A2M8P1X2_9CHLR</name>
<dbReference type="EMBL" id="PGTK01000003">
    <property type="protein sequence ID" value="PJF31534.1"/>
    <property type="molecule type" value="Genomic_DNA"/>
</dbReference>
<proteinExistence type="predicted"/>
<sequence length="465" mass="52067">MTVQVREVGLQIGTVRLSWLGLVLLTCVIARLGVLIAFPSVFAFEQSGAVHGSEAYDAYAQNLLATGVYGRAVGVPDAAIPPLYSYALAAVYALFGRGYLQVGLFHTLLDCLSIYFLVEIGARLFNRRVGILAGFAYALYPYLIFQNLTLIDTPLFMSLMHGFLWCAVRLREQRSLTLGVLGGVFLALGALTRPVIVPLAPLAALWFLFRLNLWEATRRLLPVAAMSALLVAPWLIWTYQVYGAFVPIATNGGMNFWFGNNPLTIPLVRNGYHPQWIRPEAPIRTEDTRLANDDLYQLSFAYLRENPQQIPELLWVKFLAYWSVDIFPTRNPIAGATPFVDPDGTLRFQTESGESFAPVTIGADDPVAAYSEPLFDVIGRGIHRVYFGALLILALIGVALSLRRWREVSLVWFVQLVMTAFYVIYIPAARYRVPTDPLLFLFSAYAALWMFERLRRSQVRHGKTA</sequence>
<evidence type="ECO:0000313" key="11">
    <source>
        <dbReference type="Proteomes" id="UP000228921"/>
    </source>
</evidence>
<evidence type="ECO:0000313" key="10">
    <source>
        <dbReference type="EMBL" id="PJF31534.1"/>
    </source>
</evidence>
<reference evidence="10 11" key="1">
    <citation type="submission" date="2017-11" db="EMBL/GenBank/DDBJ databases">
        <title>Evolution of Phototrophy in the Chloroflexi Phylum Driven by Horizontal Gene Transfer.</title>
        <authorList>
            <person name="Ward L.M."/>
            <person name="Hemp J."/>
            <person name="Shih P.M."/>
            <person name="Mcglynn S.E."/>
            <person name="Fischer W."/>
        </authorList>
    </citation>
    <scope>NUCLEOTIDE SEQUENCE [LARGE SCALE GENOMIC DNA]</scope>
    <source>
        <strain evidence="10">CP2_2F</strain>
    </source>
</reference>
<accession>A0A2M8P1X2</accession>